<reference evidence="2" key="1">
    <citation type="submission" date="2020-10" db="EMBL/GenBank/DDBJ databases">
        <authorList>
            <person name="Kikuchi T."/>
        </authorList>
    </citation>
    <scope>NUCLEOTIDE SEQUENCE</scope>
    <source>
        <strain evidence="2">NKZ352</strain>
    </source>
</reference>
<proteinExistence type="predicted"/>
<accession>A0A8S1HFN3</accession>
<evidence type="ECO:0000313" key="3">
    <source>
        <dbReference type="Proteomes" id="UP000835052"/>
    </source>
</evidence>
<dbReference type="Proteomes" id="UP000835052">
    <property type="component" value="Unassembled WGS sequence"/>
</dbReference>
<comment type="caution">
    <text evidence="2">The sequence shown here is derived from an EMBL/GenBank/DDBJ whole genome shotgun (WGS) entry which is preliminary data.</text>
</comment>
<keyword evidence="3" id="KW-1185">Reference proteome</keyword>
<name>A0A8S1HFN3_9PELO</name>
<gene>
    <name evidence="2" type="ORF">CAUJ_LOCUS10608</name>
</gene>
<dbReference type="AlphaFoldDB" id="A0A8S1HFN3"/>
<feature type="signal peptide" evidence="1">
    <location>
        <begin position="1"/>
        <end position="20"/>
    </location>
</feature>
<organism evidence="2 3">
    <name type="scientific">Caenorhabditis auriculariae</name>
    <dbReference type="NCBI Taxonomy" id="2777116"/>
    <lineage>
        <taxon>Eukaryota</taxon>
        <taxon>Metazoa</taxon>
        <taxon>Ecdysozoa</taxon>
        <taxon>Nematoda</taxon>
        <taxon>Chromadorea</taxon>
        <taxon>Rhabditida</taxon>
        <taxon>Rhabditina</taxon>
        <taxon>Rhabditomorpha</taxon>
        <taxon>Rhabditoidea</taxon>
        <taxon>Rhabditidae</taxon>
        <taxon>Peloderinae</taxon>
        <taxon>Caenorhabditis</taxon>
    </lineage>
</organism>
<protein>
    <submittedName>
        <fullName evidence="2">Uncharacterized protein</fullName>
    </submittedName>
</protein>
<keyword evidence="1" id="KW-0732">Signal</keyword>
<feature type="chain" id="PRO_5035868263" evidence="1">
    <location>
        <begin position="21"/>
        <end position="90"/>
    </location>
</feature>
<evidence type="ECO:0000256" key="1">
    <source>
        <dbReference type="SAM" id="SignalP"/>
    </source>
</evidence>
<sequence>MKLLAILLVVILGFAALAEAETKEAHHKIERKIGGKLSDKLFSIKHNPKLSQKQKKGALKKFLSKNLKPEEIRSVGKILAEDKHKHPKKH</sequence>
<evidence type="ECO:0000313" key="2">
    <source>
        <dbReference type="EMBL" id="CAD6194689.1"/>
    </source>
</evidence>
<dbReference type="EMBL" id="CAJGYM010000046">
    <property type="protein sequence ID" value="CAD6194689.1"/>
    <property type="molecule type" value="Genomic_DNA"/>
</dbReference>